<evidence type="ECO:0000259" key="3">
    <source>
        <dbReference type="Pfam" id="PF01073"/>
    </source>
</evidence>
<dbReference type="RefSeq" id="XP_056481544.1">
    <property type="nucleotide sequence ID" value="XM_056638037.1"/>
</dbReference>
<dbReference type="PANTHER" id="PTHR10366">
    <property type="entry name" value="NAD DEPENDENT EPIMERASE/DEHYDRATASE"/>
    <property type="match status" value="1"/>
</dbReference>
<accession>A0A9W9SF88</accession>
<dbReference type="Pfam" id="PF01073">
    <property type="entry name" value="3Beta_HSD"/>
    <property type="match status" value="1"/>
</dbReference>
<dbReference type="GO" id="GO:0006694">
    <property type="term" value="P:steroid biosynthetic process"/>
    <property type="evidence" value="ECO:0007669"/>
    <property type="project" value="InterPro"/>
</dbReference>
<sequence length="345" mass="38203">MPGPNVTMPKGSLVLVTGANSYLASHVILQFLERGYKVRGTVRDIEKTSWLVEDLFKTASENGSFELVRVPNFIASNAFDEAVKGVSAVIHVATLGLDPNPNNVLPQIVVATHSILESASKEPSVKEFVYTSSVAAMVIPSMEQVHLTFDSWNDAVVELAWAPPPYKPSRAYIVYAAGKTIAEKALWEYVEKRAPHFNVNSITPASIMGECLSKSHAELPQMFVKALYDGDLIALQQLLTTPGTIHTDVKDTALLHVAAALDPEIKNERLFSWGESCTWNEILALMRAVAPGRKFVDDLPGERLKLTADDRKSLDLLKRWTGREGWTPLKETITDNMTNIMKWFP</sequence>
<proteinExistence type="inferred from homology"/>
<dbReference type="PANTHER" id="PTHR10366:SF562">
    <property type="entry name" value="ALDEHYDE REDUCTASE II (AFU_ORTHOLOGUE AFUA_1G11360)"/>
    <property type="match status" value="1"/>
</dbReference>
<feature type="domain" description="3-beta hydroxysteroid dehydrogenase/isomerase" evidence="3">
    <location>
        <begin position="15"/>
        <end position="140"/>
    </location>
</feature>
<protein>
    <recommendedName>
        <fullName evidence="3">3-beta hydroxysteroid dehydrogenase/isomerase domain-containing protein</fullName>
    </recommendedName>
</protein>
<reference evidence="4" key="1">
    <citation type="submission" date="2022-12" db="EMBL/GenBank/DDBJ databases">
        <authorList>
            <person name="Petersen C."/>
        </authorList>
    </citation>
    <scope>NUCLEOTIDE SEQUENCE</scope>
    <source>
        <strain evidence="4">IBT 29677</strain>
    </source>
</reference>
<dbReference type="InterPro" id="IPR036291">
    <property type="entry name" value="NAD(P)-bd_dom_sf"/>
</dbReference>
<dbReference type="AlphaFoldDB" id="A0A9W9SF88"/>
<dbReference type="Gene3D" id="3.40.50.720">
    <property type="entry name" value="NAD(P)-binding Rossmann-like Domain"/>
    <property type="match status" value="1"/>
</dbReference>
<comment type="caution">
    <text evidence="4">The sequence shown here is derived from an EMBL/GenBank/DDBJ whole genome shotgun (WGS) entry which is preliminary data.</text>
</comment>
<organism evidence="4 5">
    <name type="scientific">Penicillium cosmopolitanum</name>
    <dbReference type="NCBI Taxonomy" id="1131564"/>
    <lineage>
        <taxon>Eukaryota</taxon>
        <taxon>Fungi</taxon>
        <taxon>Dikarya</taxon>
        <taxon>Ascomycota</taxon>
        <taxon>Pezizomycotina</taxon>
        <taxon>Eurotiomycetes</taxon>
        <taxon>Eurotiomycetidae</taxon>
        <taxon>Eurotiales</taxon>
        <taxon>Aspergillaceae</taxon>
        <taxon>Penicillium</taxon>
    </lineage>
</organism>
<evidence type="ECO:0000313" key="5">
    <source>
        <dbReference type="Proteomes" id="UP001147747"/>
    </source>
</evidence>
<dbReference type="InterPro" id="IPR002225">
    <property type="entry name" value="3Beta_OHSteriod_DH/Estase"/>
</dbReference>
<dbReference type="OrthoDB" id="2735536at2759"/>
<dbReference type="GO" id="GO:0016616">
    <property type="term" value="F:oxidoreductase activity, acting on the CH-OH group of donors, NAD or NADP as acceptor"/>
    <property type="evidence" value="ECO:0007669"/>
    <property type="project" value="InterPro"/>
</dbReference>
<dbReference type="SUPFAM" id="SSF51735">
    <property type="entry name" value="NAD(P)-binding Rossmann-fold domains"/>
    <property type="match status" value="1"/>
</dbReference>
<dbReference type="InterPro" id="IPR050425">
    <property type="entry name" value="NAD(P)_dehydrat-like"/>
</dbReference>
<dbReference type="Proteomes" id="UP001147747">
    <property type="component" value="Unassembled WGS sequence"/>
</dbReference>
<keyword evidence="1" id="KW-0560">Oxidoreductase</keyword>
<name>A0A9W9SF88_9EURO</name>
<evidence type="ECO:0000256" key="1">
    <source>
        <dbReference type="ARBA" id="ARBA00023002"/>
    </source>
</evidence>
<evidence type="ECO:0000256" key="2">
    <source>
        <dbReference type="ARBA" id="ARBA00023445"/>
    </source>
</evidence>
<gene>
    <name evidence="4" type="ORF">N7509_013400</name>
</gene>
<evidence type="ECO:0000313" key="4">
    <source>
        <dbReference type="EMBL" id="KAJ5376514.1"/>
    </source>
</evidence>
<reference evidence="4" key="2">
    <citation type="journal article" date="2023" name="IMA Fungus">
        <title>Comparative genomic study of the Penicillium genus elucidates a diverse pangenome and 15 lateral gene transfer events.</title>
        <authorList>
            <person name="Petersen C."/>
            <person name="Sorensen T."/>
            <person name="Nielsen M.R."/>
            <person name="Sondergaard T.E."/>
            <person name="Sorensen J.L."/>
            <person name="Fitzpatrick D.A."/>
            <person name="Frisvad J.C."/>
            <person name="Nielsen K.L."/>
        </authorList>
    </citation>
    <scope>NUCLEOTIDE SEQUENCE</scope>
    <source>
        <strain evidence="4">IBT 29677</strain>
    </source>
</reference>
<keyword evidence="5" id="KW-1185">Reference proteome</keyword>
<dbReference type="GeneID" id="81377017"/>
<comment type="similarity">
    <text evidence="2">Belongs to the NAD(P)-dependent epimerase/dehydratase family. Dihydroflavonol-4-reductase subfamily.</text>
</comment>
<dbReference type="EMBL" id="JAPZBU010000012">
    <property type="protein sequence ID" value="KAJ5376514.1"/>
    <property type="molecule type" value="Genomic_DNA"/>
</dbReference>